<feature type="non-terminal residue" evidence="12">
    <location>
        <position position="194"/>
    </location>
</feature>
<dbReference type="Proteomes" id="UP001166093">
    <property type="component" value="Unassembled WGS sequence"/>
</dbReference>
<evidence type="ECO:0000256" key="9">
    <source>
        <dbReference type="ARBA" id="ARBA00023136"/>
    </source>
</evidence>
<keyword evidence="7" id="KW-1133">Transmembrane helix</keyword>
<evidence type="ECO:0000256" key="4">
    <source>
        <dbReference type="ARBA" id="ARBA00022679"/>
    </source>
</evidence>
<evidence type="ECO:0000256" key="7">
    <source>
        <dbReference type="ARBA" id="ARBA00022989"/>
    </source>
</evidence>
<feature type="region of interest" description="Disordered" evidence="11">
    <location>
        <begin position="1"/>
        <end position="21"/>
    </location>
</feature>
<comment type="caution">
    <text evidence="12">The sequence shown here is derived from an EMBL/GenBank/DDBJ whole genome shotgun (WGS) entry which is preliminary data.</text>
</comment>
<reference evidence="12" key="1">
    <citation type="journal article" date="2021" name="Cell">
        <title>Tracing the genetic footprints of vertebrate landing in non-teleost ray-finned fishes.</title>
        <authorList>
            <person name="Bi X."/>
            <person name="Wang K."/>
            <person name="Yang L."/>
            <person name="Pan H."/>
            <person name="Jiang H."/>
            <person name="Wei Q."/>
            <person name="Fang M."/>
            <person name="Yu H."/>
            <person name="Zhu C."/>
            <person name="Cai Y."/>
            <person name="He Y."/>
            <person name="Gan X."/>
            <person name="Zeng H."/>
            <person name="Yu D."/>
            <person name="Zhu Y."/>
            <person name="Jiang H."/>
            <person name="Qiu Q."/>
            <person name="Yang H."/>
            <person name="Zhang Y.E."/>
            <person name="Wang W."/>
            <person name="Zhu M."/>
            <person name="He S."/>
            <person name="Zhang G."/>
        </authorList>
    </citation>
    <scope>NUCLEOTIDE SEQUENCE</scope>
    <source>
        <strain evidence="12">Pddl_001</strain>
    </source>
</reference>
<proteinExistence type="inferred from homology"/>
<comment type="subcellular location">
    <subcellularLocation>
        <location evidence="1 10">Golgi apparatus membrane</location>
        <topology evidence="1 10">Single-pass type II membrane protein</topology>
    </subcellularLocation>
</comment>
<protein>
    <recommendedName>
        <fullName evidence="10">Hexosyltransferase</fullName>
        <ecNumber evidence="10">2.4.1.-</ecNumber>
    </recommendedName>
</protein>
<keyword evidence="5" id="KW-0812">Transmembrane</keyword>
<dbReference type="GO" id="GO:0016757">
    <property type="term" value="F:glycosyltransferase activity"/>
    <property type="evidence" value="ECO:0007669"/>
    <property type="project" value="UniProtKB-KW"/>
</dbReference>
<name>A0ABS2Y0D0_POLSP</name>
<sequence length="194" mass="21335">MGEDGEGLGNHKDKGEGEGWSGQWADWRGSWFSGPDLYLGRVHRGVVPTRDPQSKSFVSYQVYPQDRFPQYCSGTAYVLSSSAARKLYLASYLTPRCPLEDVFVGLSAQGAGLRPSHCSLFSGGPHIPFQRCCYSALISAHHVTAAQQHQYWGELRGGPHCSWIIGRAAFGVCKLRALLGTMLPWLRDTSTGLQ</sequence>
<dbReference type="PANTHER" id="PTHR11214">
    <property type="entry name" value="BETA-1,3-N-ACETYLGLUCOSAMINYLTRANSFERASE"/>
    <property type="match status" value="1"/>
</dbReference>
<evidence type="ECO:0000313" key="12">
    <source>
        <dbReference type="EMBL" id="MBN3279630.1"/>
    </source>
</evidence>
<accession>A0ABS2Y0D0</accession>
<keyword evidence="13" id="KW-1185">Reference proteome</keyword>
<evidence type="ECO:0000313" key="13">
    <source>
        <dbReference type="Proteomes" id="UP001166093"/>
    </source>
</evidence>
<evidence type="ECO:0000256" key="10">
    <source>
        <dbReference type="RuleBase" id="RU363063"/>
    </source>
</evidence>
<keyword evidence="6" id="KW-0735">Signal-anchor</keyword>
<keyword evidence="3 10" id="KW-0328">Glycosyltransferase</keyword>
<dbReference type="EMBL" id="JAAWVQ010091347">
    <property type="protein sequence ID" value="MBN3279630.1"/>
    <property type="molecule type" value="Genomic_DNA"/>
</dbReference>
<evidence type="ECO:0000256" key="2">
    <source>
        <dbReference type="ARBA" id="ARBA00008661"/>
    </source>
</evidence>
<keyword evidence="4" id="KW-0808">Transferase</keyword>
<evidence type="ECO:0000256" key="6">
    <source>
        <dbReference type="ARBA" id="ARBA00022968"/>
    </source>
</evidence>
<evidence type="ECO:0000256" key="11">
    <source>
        <dbReference type="SAM" id="MobiDB-lite"/>
    </source>
</evidence>
<evidence type="ECO:0000256" key="1">
    <source>
        <dbReference type="ARBA" id="ARBA00004323"/>
    </source>
</evidence>
<gene>
    <name evidence="12" type="primary">B3galt4</name>
    <name evidence="12" type="ORF">GTO93_0006053</name>
</gene>
<feature type="non-terminal residue" evidence="12">
    <location>
        <position position="1"/>
    </location>
</feature>
<organism evidence="12 13">
    <name type="scientific">Polyodon spathula</name>
    <name type="common">North American paddlefish</name>
    <name type="synonym">Squalus spathula</name>
    <dbReference type="NCBI Taxonomy" id="7913"/>
    <lineage>
        <taxon>Eukaryota</taxon>
        <taxon>Metazoa</taxon>
        <taxon>Chordata</taxon>
        <taxon>Craniata</taxon>
        <taxon>Vertebrata</taxon>
        <taxon>Euteleostomi</taxon>
        <taxon>Actinopterygii</taxon>
        <taxon>Chondrostei</taxon>
        <taxon>Acipenseriformes</taxon>
        <taxon>Polyodontidae</taxon>
        <taxon>Polyodon</taxon>
    </lineage>
</organism>
<evidence type="ECO:0000256" key="5">
    <source>
        <dbReference type="ARBA" id="ARBA00022692"/>
    </source>
</evidence>
<dbReference type="PANTHER" id="PTHR11214:SF378">
    <property type="entry name" value="BETA-1,3-GALACTOSYLTRANSFERASE 4"/>
    <property type="match status" value="1"/>
</dbReference>
<dbReference type="Pfam" id="PF01762">
    <property type="entry name" value="Galactosyl_T"/>
    <property type="match status" value="1"/>
</dbReference>
<keyword evidence="8 10" id="KW-0333">Golgi apparatus</keyword>
<evidence type="ECO:0000256" key="3">
    <source>
        <dbReference type="ARBA" id="ARBA00022676"/>
    </source>
</evidence>
<dbReference type="InterPro" id="IPR002659">
    <property type="entry name" value="Glyco_trans_31"/>
</dbReference>
<evidence type="ECO:0000256" key="8">
    <source>
        <dbReference type="ARBA" id="ARBA00023034"/>
    </source>
</evidence>
<keyword evidence="9" id="KW-0472">Membrane</keyword>
<comment type="similarity">
    <text evidence="2 10">Belongs to the glycosyltransferase 31 family.</text>
</comment>
<dbReference type="EC" id="2.4.1.-" evidence="10"/>